<dbReference type="EMBL" id="BLKM01000596">
    <property type="protein sequence ID" value="GFG36039.1"/>
    <property type="molecule type" value="Genomic_DNA"/>
</dbReference>
<evidence type="ECO:0000256" key="1">
    <source>
        <dbReference type="ARBA" id="ARBA00004123"/>
    </source>
</evidence>
<dbReference type="InterPro" id="IPR036397">
    <property type="entry name" value="RNaseH_sf"/>
</dbReference>
<evidence type="ECO:0000313" key="9">
    <source>
        <dbReference type="EMBL" id="GFG36039.1"/>
    </source>
</evidence>
<evidence type="ECO:0000256" key="7">
    <source>
        <dbReference type="SAM" id="MobiDB-lite"/>
    </source>
</evidence>
<evidence type="ECO:0000256" key="4">
    <source>
        <dbReference type="ARBA" id="ARBA00022801"/>
    </source>
</evidence>
<keyword evidence="10" id="KW-1185">Reference proteome</keyword>
<evidence type="ECO:0000313" key="10">
    <source>
        <dbReference type="Proteomes" id="UP000502823"/>
    </source>
</evidence>
<evidence type="ECO:0000256" key="2">
    <source>
        <dbReference type="ARBA" id="ARBA00006357"/>
    </source>
</evidence>
<proteinExistence type="inferred from homology"/>
<dbReference type="Proteomes" id="UP000502823">
    <property type="component" value="Unassembled WGS sequence"/>
</dbReference>
<dbReference type="PANTHER" id="PTHR12801">
    <property type="entry name" value="RNA EXONUCLEASE REXO1 / RECO3 FAMILY MEMBER-RELATED"/>
    <property type="match status" value="1"/>
</dbReference>
<feature type="region of interest" description="Disordered" evidence="7">
    <location>
        <begin position="44"/>
        <end position="78"/>
    </location>
</feature>
<dbReference type="OrthoDB" id="3996471at2759"/>
<keyword evidence="6" id="KW-0539">Nucleus</keyword>
<dbReference type="SMART" id="SM00479">
    <property type="entry name" value="EXOIII"/>
    <property type="match status" value="1"/>
</dbReference>
<dbReference type="PANTHER" id="PTHR12801:SF82">
    <property type="entry name" value="RNA EXONUCLEASE 5"/>
    <property type="match status" value="1"/>
</dbReference>
<dbReference type="InterPro" id="IPR013520">
    <property type="entry name" value="Ribonucl_H"/>
</dbReference>
<dbReference type="InterPro" id="IPR034922">
    <property type="entry name" value="REX1-like_exo"/>
</dbReference>
<reference evidence="10" key="1">
    <citation type="submission" date="2020-01" db="EMBL/GenBank/DDBJ databases">
        <title>Draft genome sequence of the Termite Coptotermes fromosanus.</title>
        <authorList>
            <person name="Itakura S."/>
            <person name="Yosikawa Y."/>
            <person name="Umezawa K."/>
        </authorList>
    </citation>
    <scope>NUCLEOTIDE SEQUENCE [LARGE SCALE GENOMIC DNA]</scope>
</reference>
<comment type="caution">
    <text evidence="9">The sequence shown here is derived from an EMBL/GenBank/DDBJ whole genome shotgun (WGS) entry which is preliminary data.</text>
</comment>
<dbReference type="GO" id="GO:0004527">
    <property type="term" value="F:exonuclease activity"/>
    <property type="evidence" value="ECO:0007669"/>
    <property type="project" value="UniProtKB-KW"/>
</dbReference>
<dbReference type="InterPro" id="IPR012337">
    <property type="entry name" value="RNaseH-like_sf"/>
</dbReference>
<sequence>MLEGVTADADKAMKPLTSKQCERVQRKKKKLAAYLEIAKLNDKDREAKAMMPQSRGESKCSDGDSSSGVFVPREEHRRKRYKKDRETAVVCSIDVKLNGVSESSQNVSNPAVESPEPCCNFEPVSFCPNNLPPGFSDHALIGKSGKVRLAGEELAELKRELRERKNQLKCIPRFRLKEMGECASLTMKEEERTPLFLSDVQHLLMFSMLGHHSPYQPSRWCQLQKYNRVSHTVVVLIEGLSLYDFQAHESLLPAVADIFMHRVEVITPLAYNGSLVEELAAVPLTGTQKHKLLNEFGSLEAAMKHKEDLFKVMRAIFPVIESSWTSGEASRPISDHFSRTQLLLSASQLIEENYPLPLKGKLRARYADFVFTKDLYHEVTHNSPMFSLDCEMCRTTSGELEVTRISVVNEQLEVVYETLVKPRNRITDYLTQFSGITKELLVDVDVRLEDVQKSIRALLPPDAILVGQSLNFDLIALKMMHPYIIDTSVIYNITGDRFRKTKLALLAQRFLGEEIQQGKKGHCSVEDSTTCMRLTQLKLANDIEYGDSVLACQRATIARQRQRNPTSTEQEVAASLFSHVTRLDKSAAVVGCSEVIDKYLNYMSETMFGISDSTESCSKNVQCVVTPNETVVSQTCNIVLEHSFVLAHVIVNHTESDDKTVVMKQVNSWCRAVWEHIAYSGLYVMLFGGQKDGANGACFIQIKKPPVPNRA</sequence>
<comment type="subcellular location">
    <subcellularLocation>
        <location evidence="1">Nucleus</location>
    </subcellularLocation>
</comment>
<dbReference type="Pfam" id="PF00929">
    <property type="entry name" value="RNase_T"/>
    <property type="match status" value="1"/>
</dbReference>
<gene>
    <name evidence="9" type="ORF">Cfor_03724</name>
</gene>
<accession>A0A6L2PU42</accession>
<dbReference type="AlphaFoldDB" id="A0A6L2PU42"/>
<keyword evidence="5" id="KW-0269">Exonuclease</keyword>
<evidence type="ECO:0000259" key="8">
    <source>
        <dbReference type="SMART" id="SM00479"/>
    </source>
</evidence>
<keyword evidence="4" id="KW-0378">Hydrolase</keyword>
<protein>
    <recommendedName>
        <fullName evidence="8">Exonuclease domain-containing protein</fullName>
    </recommendedName>
</protein>
<dbReference type="GO" id="GO:0005634">
    <property type="term" value="C:nucleus"/>
    <property type="evidence" value="ECO:0007669"/>
    <property type="project" value="UniProtKB-SubCell"/>
</dbReference>
<evidence type="ECO:0000256" key="6">
    <source>
        <dbReference type="ARBA" id="ARBA00023242"/>
    </source>
</evidence>
<dbReference type="CDD" id="cd06145">
    <property type="entry name" value="REX1_like"/>
    <property type="match status" value="1"/>
</dbReference>
<organism evidence="9 10">
    <name type="scientific">Coptotermes formosanus</name>
    <name type="common">Formosan subterranean termite</name>
    <dbReference type="NCBI Taxonomy" id="36987"/>
    <lineage>
        <taxon>Eukaryota</taxon>
        <taxon>Metazoa</taxon>
        <taxon>Ecdysozoa</taxon>
        <taxon>Arthropoda</taxon>
        <taxon>Hexapoda</taxon>
        <taxon>Insecta</taxon>
        <taxon>Pterygota</taxon>
        <taxon>Neoptera</taxon>
        <taxon>Polyneoptera</taxon>
        <taxon>Dictyoptera</taxon>
        <taxon>Blattodea</taxon>
        <taxon>Blattoidea</taxon>
        <taxon>Termitoidae</taxon>
        <taxon>Rhinotermitidae</taxon>
        <taxon>Coptotermes</taxon>
    </lineage>
</organism>
<dbReference type="InterPro" id="IPR047021">
    <property type="entry name" value="REXO1/3/4-like"/>
</dbReference>
<evidence type="ECO:0000256" key="5">
    <source>
        <dbReference type="ARBA" id="ARBA00022839"/>
    </source>
</evidence>
<dbReference type="FunCoup" id="A0A6L2PU42">
    <property type="interactions" value="497"/>
</dbReference>
<dbReference type="SUPFAM" id="SSF53098">
    <property type="entry name" value="Ribonuclease H-like"/>
    <property type="match status" value="1"/>
</dbReference>
<dbReference type="InParanoid" id="A0A6L2PU42"/>
<keyword evidence="3" id="KW-0540">Nuclease</keyword>
<name>A0A6L2PU42_COPFO</name>
<evidence type="ECO:0000256" key="3">
    <source>
        <dbReference type="ARBA" id="ARBA00022722"/>
    </source>
</evidence>
<dbReference type="Gene3D" id="3.30.420.10">
    <property type="entry name" value="Ribonuclease H-like superfamily/Ribonuclease H"/>
    <property type="match status" value="1"/>
</dbReference>
<dbReference type="FunFam" id="3.30.420.10:FF:000019">
    <property type="entry name" value="RNA exonuclease NEF-sp"/>
    <property type="match status" value="1"/>
</dbReference>
<feature type="domain" description="Exonuclease" evidence="8">
    <location>
        <begin position="384"/>
        <end position="544"/>
    </location>
</feature>
<dbReference type="GO" id="GO:0003676">
    <property type="term" value="F:nucleic acid binding"/>
    <property type="evidence" value="ECO:0007669"/>
    <property type="project" value="InterPro"/>
</dbReference>
<comment type="similarity">
    <text evidence="2">Belongs to the REXO1/REXO3 family.</text>
</comment>